<keyword evidence="1" id="KW-0175">Coiled coil</keyword>
<sequence>MEIPAPSPPNDIELRNIIDKLADFVARNGPEFESMTKSKQRGNPKFAFLYGGEFFNYYQYKVITKQAMMKQQQPQQNMSLPPLMGQHGIPPLLAGFAQQPPPQAQLPPTVAMQQHQQQLHHQQQSQAQLPGQLPPPSSNPNGTGSTNTMHQIWSNPPPVNAGPPNNAAQLVVNNMNSQLAAQLDALTKQQQTLTEQIRQSEMNLTAQHGVLLQQQQVQIDEALNRAQEEMLITQSKEYNIPLHEFDSKLQPIIDSCTKDSISNGKGWILQHCTDSGKCQIISQYLLRKALIAGVLFTQKLHLIYLVNDVIHHCNKSCSIRKNADELKKCLESAVIPMFCNAQITANDEQRVKLTKLLSLWESKGNFFDACVISKLKSPPSSLQEYQTSLVTQHANVVAAITQATKTTFENYQQQHQAFVQHATQQITILEKQKQQHLEQHARKTGAHGGPLAGAPPPLLPELMAAVVGVNSGGPINGGSGGGLVGPTLPSTGPPGQPPGPSQAGDRGGPPPGANGAGQIPSLLDQNINFGLLSAALQKLKNIQDSGPPGGVSGVGGNGNNIAPPQAPPGGRDGEGSGDYTQPPPNFPIPDLSRPPPNFQYGAANHPPPGDGLGGNSNSGMPPELRHSQHHHDNRSIDDCDDRQQQHSSSSGMMLDDRDRDDYSQDDGPPEHQDDQQDQQQQQEETEVVAPPTPVKIPYFELPAGLMVPLIRLEDFSYHPLDPDEIRLPPPTPTNDRLVSAVEAFYAPPSHERPRDGEGWEKLALYEYFKVKNASRKQKEDEIERGMRDRSRSPSPIDPDLLKATKKQKKRTYRSKSRSRSRSRSPGDNGALQGSVQQPMHGRNNQRHHRNHRSRSKSRSRSPRSPARRSPSSGASLPGSVRPSRSRSPARRGGGGGVGNSDRDHREPRGGGGGGRDLRRSPTPPSFGAGGYMKAASNFLDEGSKAGGSGIGPGGNHQFHSVMKGGGGGIGGGPSGTMGGDRIGLGATIEPMRQEAYNPADPYESFRKNKGAAFITRMKARADERN</sequence>
<proteinExistence type="predicted"/>
<evidence type="ECO:0000313" key="6">
    <source>
        <dbReference type="Proteomes" id="UP000075881"/>
    </source>
</evidence>
<evidence type="ECO:0008006" key="7">
    <source>
        <dbReference type="Google" id="ProtNLM"/>
    </source>
</evidence>
<feature type="region of interest" description="Disordered" evidence="2">
    <location>
        <begin position="477"/>
        <end position="521"/>
    </location>
</feature>
<feature type="compositionally biased region" description="Basic and acidic residues" evidence="2">
    <location>
        <begin position="776"/>
        <end position="791"/>
    </location>
</feature>
<keyword evidence="6" id="KW-1185">Reference proteome</keyword>
<dbReference type="SMART" id="SM00648">
    <property type="entry name" value="SWAP"/>
    <property type="match status" value="1"/>
</dbReference>
<evidence type="ECO:0000256" key="1">
    <source>
        <dbReference type="SAM" id="Coils"/>
    </source>
</evidence>
<feature type="compositionally biased region" description="Low complexity" evidence="2">
    <location>
        <begin position="113"/>
        <end position="131"/>
    </location>
</feature>
<feature type="compositionally biased region" description="Basic residues" evidence="2">
    <location>
        <begin position="843"/>
        <end position="861"/>
    </location>
</feature>
<feature type="coiled-coil region" evidence="1">
    <location>
        <begin position="176"/>
        <end position="203"/>
    </location>
</feature>
<dbReference type="InterPro" id="IPR008942">
    <property type="entry name" value="ENTH_VHS"/>
</dbReference>
<dbReference type="AlphaFoldDB" id="A0A182JUD2"/>
<dbReference type="EnsemblMetazoa" id="ACHR002114-RA">
    <property type="protein sequence ID" value="ACHR002114-PA"/>
    <property type="gene ID" value="ACHR002114"/>
</dbReference>
<dbReference type="InterPro" id="IPR056721">
    <property type="entry name" value="DUF7819"/>
</dbReference>
<evidence type="ECO:0000259" key="4">
    <source>
        <dbReference type="PROSITE" id="PS51391"/>
    </source>
</evidence>
<dbReference type="STRING" id="43041.A0A182JUD2"/>
<dbReference type="PANTHER" id="PTHR12323">
    <property type="entry name" value="SR-RELATED CTD ASSOCIATED FACTOR 6"/>
    <property type="match status" value="1"/>
</dbReference>
<feature type="compositionally biased region" description="Gly residues" evidence="2">
    <location>
        <begin position="963"/>
        <end position="982"/>
    </location>
</feature>
<dbReference type="GO" id="GO:0006874">
    <property type="term" value="P:intracellular calcium ion homeostasis"/>
    <property type="evidence" value="ECO:0007669"/>
    <property type="project" value="TreeGrafter"/>
</dbReference>
<reference evidence="6" key="1">
    <citation type="submission" date="2013-03" db="EMBL/GenBank/DDBJ databases">
        <title>The Genome Sequence of Anopheles christyi ACHKN1017.</title>
        <authorList>
            <consortium name="The Broad Institute Genomics Platform"/>
            <person name="Neafsey D.E."/>
            <person name="Besansky N."/>
            <person name="Walker B."/>
            <person name="Young S.K."/>
            <person name="Zeng Q."/>
            <person name="Gargeya S."/>
            <person name="Fitzgerald M."/>
            <person name="Haas B."/>
            <person name="Abouelleil A."/>
            <person name="Allen A.W."/>
            <person name="Alvarado L."/>
            <person name="Arachchi H.M."/>
            <person name="Berlin A.M."/>
            <person name="Chapman S.B."/>
            <person name="Gainer-Dewar J."/>
            <person name="Goldberg J."/>
            <person name="Griggs A."/>
            <person name="Gujja S."/>
            <person name="Hansen M."/>
            <person name="Howarth C."/>
            <person name="Imamovic A."/>
            <person name="Ireland A."/>
            <person name="Larimer J."/>
            <person name="McCowan C."/>
            <person name="Murphy C."/>
            <person name="Pearson M."/>
            <person name="Poon T.W."/>
            <person name="Priest M."/>
            <person name="Roberts A."/>
            <person name="Saif S."/>
            <person name="Shea T."/>
            <person name="Sisk P."/>
            <person name="Sykes S."/>
            <person name="Wortman J."/>
            <person name="Nusbaum C."/>
            <person name="Birren B."/>
        </authorList>
    </citation>
    <scope>NUCLEOTIDE SEQUENCE [LARGE SCALE GENOMIC DNA]</scope>
    <source>
        <strain evidence="6">ACHKN1017</strain>
    </source>
</reference>
<dbReference type="InterPro" id="IPR000061">
    <property type="entry name" value="Surp"/>
</dbReference>
<feature type="compositionally biased region" description="Gly residues" evidence="2">
    <location>
        <begin position="944"/>
        <end position="954"/>
    </location>
</feature>
<reference evidence="5" key="2">
    <citation type="submission" date="2020-05" db="UniProtKB">
        <authorList>
            <consortium name="EnsemblMetazoa"/>
        </authorList>
    </citation>
    <scope>IDENTIFICATION</scope>
    <source>
        <strain evidence="5">ACHKN1017</strain>
    </source>
</reference>
<evidence type="ECO:0000256" key="2">
    <source>
        <dbReference type="SAM" id="MobiDB-lite"/>
    </source>
</evidence>
<dbReference type="GO" id="GO:0003723">
    <property type="term" value="F:RNA binding"/>
    <property type="evidence" value="ECO:0007669"/>
    <property type="project" value="InterPro"/>
</dbReference>
<dbReference type="Gene3D" id="1.10.10.790">
    <property type="entry name" value="Surp module"/>
    <property type="match status" value="1"/>
</dbReference>
<dbReference type="PANTHER" id="PTHR12323:SF0">
    <property type="entry name" value="CALCIUM HOMEOSTASIS ENDOPLASMIC RETICULUM PROTEIN"/>
    <property type="match status" value="1"/>
</dbReference>
<feature type="compositionally biased region" description="Low complexity" evidence="2">
    <location>
        <begin position="139"/>
        <end position="148"/>
    </location>
</feature>
<accession>A0A182JUD2</accession>
<organism evidence="5 6">
    <name type="scientific">Anopheles christyi</name>
    <dbReference type="NCBI Taxonomy" id="43041"/>
    <lineage>
        <taxon>Eukaryota</taxon>
        <taxon>Metazoa</taxon>
        <taxon>Ecdysozoa</taxon>
        <taxon>Arthropoda</taxon>
        <taxon>Hexapoda</taxon>
        <taxon>Insecta</taxon>
        <taxon>Pterygota</taxon>
        <taxon>Neoptera</taxon>
        <taxon>Endopterygota</taxon>
        <taxon>Diptera</taxon>
        <taxon>Nematocera</taxon>
        <taxon>Culicoidea</taxon>
        <taxon>Culicidae</taxon>
        <taxon>Anophelinae</taxon>
        <taxon>Anopheles</taxon>
    </lineage>
</organism>
<dbReference type="GO" id="GO:0006396">
    <property type="term" value="P:RNA processing"/>
    <property type="evidence" value="ECO:0007669"/>
    <property type="project" value="InterPro"/>
</dbReference>
<feature type="compositionally biased region" description="Pro residues" evidence="2">
    <location>
        <begin position="491"/>
        <end position="500"/>
    </location>
</feature>
<name>A0A182JUD2_9DIPT</name>
<dbReference type="Pfam" id="PF25127">
    <property type="entry name" value="DUF7819"/>
    <property type="match status" value="1"/>
</dbReference>
<feature type="region of interest" description="Disordered" evidence="2">
    <location>
        <begin position="431"/>
        <end position="457"/>
    </location>
</feature>
<dbReference type="SUPFAM" id="SSF48464">
    <property type="entry name" value="ENTH/VHS domain"/>
    <property type="match status" value="1"/>
</dbReference>
<feature type="region of interest" description="Disordered" evidence="2">
    <location>
        <begin position="773"/>
        <end position="983"/>
    </location>
</feature>
<dbReference type="InterPro" id="IPR035967">
    <property type="entry name" value="SWAP/Surp_sf"/>
</dbReference>
<dbReference type="Pfam" id="PF01805">
    <property type="entry name" value="Surp"/>
    <property type="match status" value="1"/>
</dbReference>
<feature type="region of interest" description="Disordered" evidence="2">
    <location>
        <begin position="84"/>
        <end position="168"/>
    </location>
</feature>
<dbReference type="PROSITE" id="PS51391">
    <property type="entry name" value="CID"/>
    <property type="match status" value="1"/>
</dbReference>
<feature type="compositionally biased region" description="Pro residues" evidence="2">
    <location>
        <begin position="581"/>
        <end position="597"/>
    </location>
</feature>
<feature type="compositionally biased region" description="Gly residues" evidence="2">
    <location>
        <begin position="547"/>
        <end position="558"/>
    </location>
</feature>
<feature type="domain" description="SURP motif" evidence="3">
    <location>
        <begin position="17"/>
        <end position="59"/>
    </location>
</feature>
<dbReference type="Gene3D" id="1.25.40.90">
    <property type="match status" value="1"/>
</dbReference>
<feature type="compositionally biased region" description="Basic and acidic residues" evidence="2">
    <location>
        <begin position="431"/>
        <end position="441"/>
    </location>
</feature>
<feature type="compositionally biased region" description="Basic and acidic residues" evidence="2">
    <location>
        <begin position="633"/>
        <end position="644"/>
    </location>
</feature>
<dbReference type="SUPFAM" id="SSF109905">
    <property type="entry name" value="Surp module (SWAP domain)"/>
    <property type="match status" value="1"/>
</dbReference>
<dbReference type="InterPro" id="IPR006569">
    <property type="entry name" value="CID_dom"/>
</dbReference>
<protein>
    <recommendedName>
        <fullName evidence="7">SURP motif domain-containing protein</fullName>
    </recommendedName>
</protein>
<feature type="compositionally biased region" description="Basic residues" evidence="2">
    <location>
        <begin position="803"/>
        <end position="822"/>
    </location>
</feature>
<dbReference type="Proteomes" id="UP000075881">
    <property type="component" value="Unassembled WGS sequence"/>
</dbReference>
<feature type="region of interest" description="Disordered" evidence="2">
    <location>
        <begin position="543"/>
        <end position="693"/>
    </location>
</feature>
<dbReference type="Pfam" id="PF04818">
    <property type="entry name" value="CID"/>
    <property type="match status" value="1"/>
</dbReference>
<dbReference type="VEuPathDB" id="VectorBase:ACHR002114"/>
<feature type="domain" description="CID" evidence="4">
    <location>
        <begin position="237"/>
        <end position="383"/>
    </location>
</feature>
<dbReference type="GO" id="GO:0048471">
    <property type="term" value="C:perinuclear region of cytoplasm"/>
    <property type="evidence" value="ECO:0007669"/>
    <property type="project" value="TreeGrafter"/>
</dbReference>
<dbReference type="PROSITE" id="PS50128">
    <property type="entry name" value="SURP"/>
    <property type="match status" value="1"/>
</dbReference>
<feature type="compositionally biased region" description="Basic and acidic residues" evidence="2">
    <location>
        <begin position="654"/>
        <end position="674"/>
    </location>
</feature>
<evidence type="ECO:0000259" key="3">
    <source>
        <dbReference type="PROSITE" id="PS50128"/>
    </source>
</evidence>
<feature type="compositionally biased region" description="Low complexity" evidence="2">
    <location>
        <begin position="862"/>
        <end position="882"/>
    </location>
</feature>
<evidence type="ECO:0000313" key="5">
    <source>
        <dbReference type="EnsemblMetazoa" id="ACHR002114-PA"/>
    </source>
</evidence>